<feature type="domain" description="Protein kinase" evidence="2">
    <location>
        <begin position="448"/>
        <end position="709"/>
    </location>
</feature>
<dbReference type="GO" id="GO:0004672">
    <property type="term" value="F:protein kinase activity"/>
    <property type="evidence" value="ECO:0007669"/>
    <property type="project" value="InterPro"/>
</dbReference>
<dbReference type="Pfam" id="PF00069">
    <property type="entry name" value="Pkinase"/>
    <property type="match status" value="1"/>
</dbReference>
<feature type="compositionally biased region" description="Basic and acidic residues" evidence="1">
    <location>
        <begin position="486"/>
        <end position="499"/>
    </location>
</feature>
<evidence type="ECO:0000256" key="1">
    <source>
        <dbReference type="SAM" id="MobiDB-lite"/>
    </source>
</evidence>
<dbReference type="InterPro" id="IPR000719">
    <property type="entry name" value="Prot_kinase_dom"/>
</dbReference>
<feature type="region of interest" description="Disordered" evidence="1">
    <location>
        <begin position="481"/>
        <end position="504"/>
    </location>
</feature>
<dbReference type="Gene3D" id="1.20.58.80">
    <property type="entry name" value="Phosphotransferase system, lactose/cellobiose-type IIA subunit"/>
    <property type="match status" value="1"/>
</dbReference>
<dbReference type="PANTHER" id="PTHR15508:SF4">
    <property type="entry name" value="RIBOSOMAL PROTEIN S6 KINASE-LIKE 1"/>
    <property type="match status" value="1"/>
</dbReference>
<feature type="compositionally biased region" description="Low complexity" evidence="1">
    <location>
        <begin position="427"/>
        <end position="451"/>
    </location>
</feature>
<keyword evidence="4" id="KW-1185">Reference proteome</keyword>
<dbReference type="InterPro" id="IPR007330">
    <property type="entry name" value="MIT_dom"/>
</dbReference>
<dbReference type="OrthoDB" id="1278353at2759"/>
<feature type="region of interest" description="Disordered" evidence="1">
    <location>
        <begin position="417"/>
        <end position="466"/>
    </location>
</feature>
<dbReference type="InterPro" id="IPR036181">
    <property type="entry name" value="MIT_dom_sf"/>
</dbReference>
<dbReference type="CDD" id="cd02677">
    <property type="entry name" value="MIT_SNX15"/>
    <property type="match status" value="1"/>
</dbReference>
<dbReference type="SUPFAM" id="SSF116846">
    <property type="entry name" value="MIT domain"/>
    <property type="match status" value="1"/>
</dbReference>
<accession>A0A556U543</accession>
<dbReference type="SUPFAM" id="SSF56112">
    <property type="entry name" value="Protein kinase-like (PK-like)"/>
    <property type="match status" value="2"/>
</dbReference>
<dbReference type="AlphaFoldDB" id="A0A556U543"/>
<dbReference type="Gene3D" id="1.10.510.10">
    <property type="entry name" value="Transferase(Phosphotransferase) domain 1"/>
    <property type="match status" value="1"/>
</dbReference>
<organism evidence="3 4">
    <name type="scientific">Bagarius yarrelli</name>
    <name type="common">Goonch</name>
    <name type="synonym">Bagrus yarrelli</name>
    <dbReference type="NCBI Taxonomy" id="175774"/>
    <lineage>
        <taxon>Eukaryota</taxon>
        <taxon>Metazoa</taxon>
        <taxon>Chordata</taxon>
        <taxon>Craniata</taxon>
        <taxon>Vertebrata</taxon>
        <taxon>Euteleostomi</taxon>
        <taxon>Actinopterygii</taxon>
        <taxon>Neopterygii</taxon>
        <taxon>Teleostei</taxon>
        <taxon>Ostariophysi</taxon>
        <taxon>Siluriformes</taxon>
        <taxon>Sisoridae</taxon>
        <taxon>Sisorinae</taxon>
        <taxon>Bagarius</taxon>
    </lineage>
</organism>
<evidence type="ECO:0000259" key="2">
    <source>
        <dbReference type="PROSITE" id="PS50011"/>
    </source>
</evidence>
<dbReference type="PROSITE" id="PS50011">
    <property type="entry name" value="PROTEIN_KINASE_DOM"/>
    <property type="match status" value="1"/>
</dbReference>
<dbReference type="SMART" id="SM00220">
    <property type="entry name" value="S_TKc"/>
    <property type="match status" value="1"/>
</dbReference>
<dbReference type="InterPro" id="IPR011009">
    <property type="entry name" value="Kinase-like_dom_sf"/>
</dbReference>
<dbReference type="SMART" id="SM00745">
    <property type="entry name" value="MIT"/>
    <property type="match status" value="1"/>
</dbReference>
<protein>
    <submittedName>
        <fullName evidence="3">Ribosomal protein S6 kinase-like 1</fullName>
    </submittedName>
</protein>
<gene>
    <name evidence="3" type="ORF">Baya_6124</name>
</gene>
<dbReference type="EMBL" id="VCAZ01000049">
    <property type="protein sequence ID" value="TSM77374.1"/>
    <property type="molecule type" value="Genomic_DNA"/>
</dbReference>
<keyword evidence="3" id="KW-0808">Transferase</keyword>
<reference evidence="3 4" key="1">
    <citation type="journal article" date="2019" name="Genome Biol. Evol.">
        <title>Whole-Genome Sequencing of the Giant Devil Catfish, Bagarius yarrelli.</title>
        <authorList>
            <person name="Jiang W."/>
            <person name="Lv Y."/>
            <person name="Cheng L."/>
            <person name="Yang K."/>
            <person name="Chao B."/>
            <person name="Wang X."/>
            <person name="Li Y."/>
            <person name="Pan X."/>
            <person name="You X."/>
            <person name="Zhang Y."/>
            <person name="Yang J."/>
            <person name="Li J."/>
            <person name="Zhang X."/>
            <person name="Liu S."/>
            <person name="Sun C."/>
            <person name="Yang J."/>
            <person name="Shi Q."/>
        </authorList>
    </citation>
    <scope>NUCLEOTIDE SEQUENCE [LARGE SCALE GENOMIC DNA]</scope>
    <source>
        <strain evidence="3">JWS20170419001</strain>
        <tissue evidence="3">Muscle</tissue>
    </source>
</reference>
<name>A0A556U543_BAGYA</name>
<keyword evidence="3" id="KW-0418">Kinase</keyword>
<dbReference type="Proteomes" id="UP000319801">
    <property type="component" value="Unassembled WGS sequence"/>
</dbReference>
<dbReference type="Pfam" id="PF04212">
    <property type="entry name" value="MIT"/>
    <property type="match status" value="1"/>
</dbReference>
<feature type="compositionally biased region" description="Polar residues" evidence="1">
    <location>
        <begin position="452"/>
        <end position="461"/>
    </location>
</feature>
<comment type="caution">
    <text evidence="3">The sequence shown here is derived from an EMBL/GenBank/DDBJ whole genome shotgun (WGS) entry which is preliminary data.</text>
</comment>
<dbReference type="InterPro" id="IPR051866">
    <property type="entry name" value="Intracell_Sig-Traffick_Protein"/>
</dbReference>
<dbReference type="PANTHER" id="PTHR15508">
    <property type="entry name" value="RIBOSOMAL PROTEIN S6 KINASE"/>
    <property type="match status" value="1"/>
</dbReference>
<evidence type="ECO:0000313" key="3">
    <source>
        <dbReference type="EMBL" id="TSM77374.1"/>
    </source>
</evidence>
<dbReference type="GO" id="GO:0005524">
    <property type="term" value="F:ATP binding"/>
    <property type="evidence" value="ECO:0007669"/>
    <property type="project" value="InterPro"/>
</dbReference>
<proteinExistence type="predicted"/>
<sequence>MAKRDYLVDAAKQIRMALDREVNEDYEAAFSYYKNGVDLLLNGVQVDPNKERREAVKRKTTQYLKRAEEIFNSHLQYNFCKDDTQLGGYSSLRFRSIRHLSSPVEDLEMCKVVGIIDKVLTVQNLISKETFVIKSLPKSSWENRERSTIIPQGVPFMVKLLRYYVSEDSVFLHLEHVEGGKLFSKLHRIRSELAREHPDCSTSNQHKFQLKNSYTSPALTQLSHLNGEHHQKTPFFSKKENVKSLETGSETSFWNEIEWQLDSYSTHSFCEETGCLQNSRSEKPEFQQSFNPFAVRTDSFSAGLQDCFISQNPKSFPLPVRPCVIVDTRDPLSVTTDLLGNDVHIERIDSSLGFDDIWTAVPAQEQCLTINRSHPDILGINSAPQVTLSCLFDATQPTLCSTVNVLPQKVRIVPNTLPLASQNQKDNTLNNTSSSKSSQSLASLSSGNSQTTEYHNGTQSTVDDKLQRPFTLDFTTGSSRMYSTSKDVDRKPVKSKENWEPVSPGCSAKTQDLFLTQHSFQEEHLIEVDGWCYLPQLRARSHSRKQQSGHCGLPEVEVRMWGAQILLALESLHEQGIVCQDLNPRNILLSSNGNVCLTYFGQWTEVQSEVSSKAMDEMYCAPEIGGVSKITEACDWWSLGALLFELLTGMPLWKCHPTGVHPHTQLRIPDHLSTAAASLLTELLQYDAGYRLGSGGGGIRCSADQQPTCRYPDRMHVCIKLITDIIFAGRNSSSSKVADFLW</sequence>
<evidence type="ECO:0000313" key="4">
    <source>
        <dbReference type="Proteomes" id="UP000319801"/>
    </source>
</evidence>